<evidence type="ECO:0000313" key="3">
    <source>
        <dbReference type="Proteomes" id="UP001180453"/>
    </source>
</evidence>
<gene>
    <name evidence="2" type="ORF">J2X20_002954</name>
</gene>
<comment type="caution">
    <text evidence="2">The sequence shown here is derived from an EMBL/GenBank/DDBJ whole genome shotgun (WGS) entry which is preliminary data.</text>
</comment>
<accession>A0ABU1YQR5</accession>
<evidence type="ECO:0000256" key="1">
    <source>
        <dbReference type="SAM" id="SignalP"/>
    </source>
</evidence>
<feature type="chain" id="PRO_5047494023" evidence="1">
    <location>
        <begin position="20"/>
        <end position="163"/>
    </location>
</feature>
<evidence type="ECO:0000313" key="2">
    <source>
        <dbReference type="EMBL" id="MDR7270296.1"/>
    </source>
</evidence>
<dbReference type="EMBL" id="JAVDXU010000002">
    <property type="protein sequence ID" value="MDR7270296.1"/>
    <property type="molecule type" value="Genomic_DNA"/>
</dbReference>
<proteinExistence type="predicted"/>
<dbReference type="Proteomes" id="UP001180453">
    <property type="component" value="Unassembled WGS sequence"/>
</dbReference>
<sequence length="163" mass="16425">MSYKICLPLLTVLVLSACASSSQDKVTTAATTPLSDLNVVRAEIPEVLKAAAAAPYALPADASCGGLAAGIRALDEVLGPDLDAPHTGGNPGLLDRGEDAATGALQRTAEGVIPFRGWVRKLSGAERYAKQVSAAITAGGVRRGYLRGLAAAKACTAAPAKAA</sequence>
<protein>
    <submittedName>
        <fullName evidence="2">Uncharacterized protein</fullName>
    </submittedName>
</protein>
<name>A0ABU1YQR5_ROSSA</name>
<dbReference type="PROSITE" id="PS51257">
    <property type="entry name" value="PROKAR_LIPOPROTEIN"/>
    <property type="match status" value="1"/>
</dbReference>
<dbReference type="RefSeq" id="WP_310266040.1">
    <property type="nucleotide sequence ID" value="NZ_JAVDXU010000002.1"/>
</dbReference>
<feature type="signal peptide" evidence="1">
    <location>
        <begin position="1"/>
        <end position="19"/>
    </location>
</feature>
<keyword evidence="3" id="KW-1185">Reference proteome</keyword>
<organism evidence="2 3">
    <name type="scientific">Roseateles saccharophilus</name>
    <name type="common">Pseudomonas saccharophila</name>
    <dbReference type="NCBI Taxonomy" id="304"/>
    <lineage>
        <taxon>Bacteria</taxon>
        <taxon>Pseudomonadati</taxon>
        <taxon>Pseudomonadota</taxon>
        <taxon>Betaproteobacteria</taxon>
        <taxon>Burkholderiales</taxon>
        <taxon>Sphaerotilaceae</taxon>
        <taxon>Roseateles</taxon>
    </lineage>
</organism>
<reference evidence="2 3" key="1">
    <citation type="submission" date="2023-07" db="EMBL/GenBank/DDBJ databases">
        <title>Sorghum-associated microbial communities from plants grown in Nebraska, USA.</title>
        <authorList>
            <person name="Schachtman D."/>
        </authorList>
    </citation>
    <scope>NUCLEOTIDE SEQUENCE [LARGE SCALE GENOMIC DNA]</scope>
    <source>
        <strain evidence="2 3">BE314</strain>
    </source>
</reference>
<keyword evidence="1" id="KW-0732">Signal</keyword>